<evidence type="ECO:0000313" key="2">
    <source>
        <dbReference type="Proteomes" id="UP001159405"/>
    </source>
</evidence>
<gene>
    <name evidence="1" type="ORF">PLOB_00008557</name>
</gene>
<comment type="caution">
    <text evidence="1">The sequence shown here is derived from an EMBL/GenBank/DDBJ whole genome shotgun (WGS) entry which is preliminary data.</text>
</comment>
<evidence type="ECO:0000313" key="1">
    <source>
        <dbReference type="EMBL" id="CAH3046425.1"/>
    </source>
</evidence>
<dbReference type="EMBL" id="CALNXK010000014">
    <property type="protein sequence ID" value="CAH3046425.1"/>
    <property type="molecule type" value="Genomic_DNA"/>
</dbReference>
<feature type="non-terminal residue" evidence="1">
    <location>
        <position position="144"/>
    </location>
</feature>
<proteinExistence type="predicted"/>
<protein>
    <submittedName>
        <fullName evidence="1">Uncharacterized protein</fullName>
    </submittedName>
</protein>
<keyword evidence="2" id="KW-1185">Reference proteome</keyword>
<sequence>MNKTSHKGKGKLKFNCKFCGHKHEKQRDKSDVNTICQKHVRQHQVSPTTVHLNMWNNTSLKPQGETRLKVKNPHTSSESEIKFIVVPNGFTNLLGLNTIQELGFITINKECFISQVSTQQLGDLGEATLRIDESVPSKVLPCRK</sequence>
<reference evidence="1 2" key="1">
    <citation type="submission" date="2022-05" db="EMBL/GenBank/DDBJ databases">
        <authorList>
            <consortium name="Genoscope - CEA"/>
            <person name="William W."/>
        </authorList>
    </citation>
    <scope>NUCLEOTIDE SEQUENCE [LARGE SCALE GENOMIC DNA]</scope>
</reference>
<organism evidence="1 2">
    <name type="scientific">Porites lobata</name>
    <dbReference type="NCBI Taxonomy" id="104759"/>
    <lineage>
        <taxon>Eukaryota</taxon>
        <taxon>Metazoa</taxon>
        <taxon>Cnidaria</taxon>
        <taxon>Anthozoa</taxon>
        <taxon>Hexacorallia</taxon>
        <taxon>Scleractinia</taxon>
        <taxon>Fungiina</taxon>
        <taxon>Poritidae</taxon>
        <taxon>Porites</taxon>
    </lineage>
</organism>
<dbReference type="Proteomes" id="UP001159405">
    <property type="component" value="Unassembled WGS sequence"/>
</dbReference>
<accession>A0ABN8N9Z0</accession>
<name>A0ABN8N9Z0_9CNID</name>